<keyword evidence="7 8" id="KW-0472">Membrane</keyword>
<dbReference type="GO" id="GO:0009847">
    <property type="term" value="P:spore germination"/>
    <property type="evidence" value="ECO:0007669"/>
    <property type="project" value="InterPro"/>
</dbReference>
<feature type="transmembrane region" description="Helical" evidence="8">
    <location>
        <begin position="332"/>
        <end position="355"/>
    </location>
</feature>
<feature type="transmembrane region" description="Helical" evidence="8">
    <location>
        <begin position="145"/>
        <end position="170"/>
    </location>
</feature>
<dbReference type="RefSeq" id="WP_135151888.1">
    <property type="nucleotide sequence ID" value="NZ_SOMN01000009.1"/>
</dbReference>
<feature type="transmembrane region" description="Helical" evidence="8">
    <location>
        <begin position="44"/>
        <end position="63"/>
    </location>
</feature>
<evidence type="ECO:0000256" key="3">
    <source>
        <dbReference type="ARBA" id="ARBA00022448"/>
    </source>
</evidence>
<reference evidence="9 10" key="1">
    <citation type="submission" date="2019-03" db="EMBL/GenBank/DDBJ databases">
        <title>Cohnella endophytica sp. nov., a novel endophytic bacterium isolated from bark of Sonneratia apetala.</title>
        <authorList>
            <person name="Tuo L."/>
        </authorList>
    </citation>
    <scope>NUCLEOTIDE SEQUENCE [LARGE SCALE GENOMIC DNA]</scope>
    <source>
        <strain evidence="9 10">CCTCC AB 208254</strain>
    </source>
</reference>
<dbReference type="Proteomes" id="UP000297900">
    <property type="component" value="Unassembled WGS sequence"/>
</dbReference>
<dbReference type="NCBIfam" id="TIGR00912">
    <property type="entry name" value="2A0309"/>
    <property type="match status" value="1"/>
</dbReference>
<keyword evidence="6 8" id="KW-1133">Transmembrane helix</keyword>
<keyword evidence="5 8" id="KW-0812">Transmembrane</keyword>
<feature type="transmembrane region" description="Helical" evidence="8">
    <location>
        <begin position="190"/>
        <end position="208"/>
    </location>
</feature>
<sequence length="361" mass="41338">MAGKIGEKSLLSPFMAFFAAHCMQLGIGHLTFQSDVAKLVGQDSWIVVCLTGIMFHLVIWMMYRVLNKAQNDIISINQAFFGRWAGNVLNLFFLGYFLLFGGTTLRTFIYVVQVWLFPDVQTWILSLILLLLACYAVFGGLRTVIGVCLFSLIHYVLLPLHLELVPYLHFNNLLPAMDHSTSEMIRATQKMTFSFLGLEILMIYYPWFKQPQKSERWVHLANAATTLFYLIEIAASLTFFSKDQLVRVQWPTLALFQFFRLPYIERFEFIVVTFNLLRAVPILCLCLWSASRIAKTITRIRPSRTVPFFAALLAIFAILLPDYSAINQVHQWGNLMGNGLVYGYIPLMFVLSMIAKKVKPA</sequence>
<evidence type="ECO:0000256" key="5">
    <source>
        <dbReference type="ARBA" id="ARBA00022692"/>
    </source>
</evidence>
<feature type="transmembrane region" description="Helical" evidence="8">
    <location>
        <begin position="84"/>
        <end position="108"/>
    </location>
</feature>
<comment type="subcellular location">
    <subcellularLocation>
        <location evidence="1">Membrane</location>
        <topology evidence="1">Multi-pass membrane protein</topology>
    </subcellularLocation>
</comment>
<feature type="transmembrane region" description="Helical" evidence="8">
    <location>
        <begin position="308"/>
        <end position="326"/>
    </location>
</feature>
<dbReference type="GO" id="GO:0016020">
    <property type="term" value="C:membrane"/>
    <property type="evidence" value="ECO:0007669"/>
    <property type="project" value="UniProtKB-SubCell"/>
</dbReference>
<proteinExistence type="inferred from homology"/>
<accession>A0A4Y8M3R6</accession>
<evidence type="ECO:0000313" key="9">
    <source>
        <dbReference type="EMBL" id="TFE27479.1"/>
    </source>
</evidence>
<feature type="transmembrane region" description="Helical" evidence="8">
    <location>
        <begin position="220"/>
        <end position="240"/>
    </location>
</feature>
<comment type="similarity">
    <text evidence="2">Belongs to the amino acid-polyamine-organocation (APC) superfamily. Spore germination protein (SGP) (TC 2.A.3.9) family.</text>
</comment>
<dbReference type="OrthoDB" id="2380240at2"/>
<comment type="caution">
    <text evidence="9">The sequence shown here is derived from an EMBL/GenBank/DDBJ whole genome shotgun (WGS) entry which is preliminary data.</text>
</comment>
<dbReference type="EMBL" id="SOMN01000009">
    <property type="protein sequence ID" value="TFE27479.1"/>
    <property type="molecule type" value="Genomic_DNA"/>
</dbReference>
<gene>
    <name evidence="9" type="ORF">E2980_09155</name>
</gene>
<evidence type="ECO:0000313" key="10">
    <source>
        <dbReference type="Proteomes" id="UP000297900"/>
    </source>
</evidence>
<feature type="transmembrane region" description="Helical" evidence="8">
    <location>
        <begin position="12"/>
        <end position="32"/>
    </location>
</feature>
<feature type="transmembrane region" description="Helical" evidence="8">
    <location>
        <begin position="120"/>
        <end position="138"/>
    </location>
</feature>
<keyword evidence="10" id="KW-1185">Reference proteome</keyword>
<dbReference type="AlphaFoldDB" id="A0A4Y8M3R6"/>
<evidence type="ECO:0000256" key="8">
    <source>
        <dbReference type="SAM" id="Phobius"/>
    </source>
</evidence>
<evidence type="ECO:0000256" key="4">
    <source>
        <dbReference type="ARBA" id="ARBA00022544"/>
    </source>
</evidence>
<dbReference type="Pfam" id="PF03845">
    <property type="entry name" value="Spore_permease"/>
    <property type="match status" value="1"/>
</dbReference>
<feature type="transmembrane region" description="Helical" evidence="8">
    <location>
        <begin position="269"/>
        <end position="288"/>
    </location>
</feature>
<evidence type="ECO:0000256" key="2">
    <source>
        <dbReference type="ARBA" id="ARBA00007998"/>
    </source>
</evidence>
<keyword evidence="4" id="KW-0309">Germination</keyword>
<name>A0A4Y8M3R6_9BACL</name>
<evidence type="ECO:0000256" key="1">
    <source>
        <dbReference type="ARBA" id="ARBA00004141"/>
    </source>
</evidence>
<protein>
    <submittedName>
        <fullName evidence="9">Spore gernimation protein GerB</fullName>
    </submittedName>
</protein>
<dbReference type="PANTHER" id="PTHR34975:SF2">
    <property type="entry name" value="SPORE GERMINATION PROTEIN A2"/>
    <property type="match status" value="1"/>
</dbReference>
<evidence type="ECO:0000256" key="7">
    <source>
        <dbReference type="ARBA" id="ARBA00023136"/>
    </source>
</evidence>
<evidence type="ECO:0000256" key="6">
    <source>
        <dbReference type="ARBA" id="ARBA00022989"/>
    </source>
</evidence>
<keyword evidence="3" id="KW-0813">Transport</keyword>
<organism evidence="9 10">
    <name type="scientific">Cohnella luojiensis</name>
    <dbReference type="NCBI Taxonomy" id="652876"/>
    <lineage>
        <taxon>Bacteria</taxon>
        <taxon>Bacillati</taxon>
        <taxon>Bacillota</taxon>
        <taxon>Bacilli</taxon>
        <taxon>Bacillales</taxon>
        <taxon>Paenibacillaceae</taxon>
        <taxon>Cohnella</taxon>
    </lineage>
</organism>
<dbReference type="PANTHER" id="PTHR34975">
    <property type="entry name" value="SPORE GERMINATION PROTEIN A2"/>
    <property type="match status" value="1"/>
</dbReference>
<dbReference type="InterPro" id="IPR004761">
    <property type="entry name" value="Spore_GerAB"/>
</dbReference>